<proteinExistence type="predicted"/>
<protein>
    <recommendedName>
        <fullName evidence="4">FAD/NAD(P)-binding domain-containing protein</fullName>
    </recommendedName>
</protein>
<dbReference type="SUPFAM" id="SSF54292">
    <property type="entry name" value="2Fe-2S ferredoxin-like"/>
    <property type="match status" value="1"/>
</dbReference>
<dbReference type="GO" id="GO:0016491">
    <property type="term" value="F:oxidoreductase activity"/>
    <property type="evidence" value="ECO:0007669"/>
    <property type="project" value="UniProtKB-KW"/>
</dbReference>
<dbReference type="GO" id="GO:0051536">
    <property type="term" value="F:iron-sulfur cluster binding"/>
    <property type="evidence" value="ECO:0007669"/>
    <property type="project" value="InterPro"/>
</dbReference>
<name>A0A382FRY3_9ZZZZ</name>
<dbReference type="Pfam" id="PF12831">
    <property type="entry name" value="FAD_oxidored"/>
    <property type="match status" value="1"/>
</dbReference>
<dbReference type="Pfam" id="PF13510">
    <property type="entry name" value="Fer2_4"/>
    <property type="match status" value="1"/>
</dbReference>
<accession>A0A382FRY3</accession>
<evidence type="ECO:0008006" key="4">
    <source>
        <dbReference type="Google" id="ProtNLM"/>
    </source>
</evidence>
<dbReference type="AlphaFoldDB" id="A0A382FRY3"/>
<dbReference type="InterPro" id="IPR036188">
    <property type="entry name" value="FAD/NAD-bd_sf"/>
</dbReference>
<evidence type="ECO:0000256" key="1">
    <source>
        <dbReference type="ARBA" id="ARBA00023002"/>
    </source>
</evidence>
<organism evidence="3">
    <name type="scientific">marine metagenome</name>
    <dbReference type="NCBI Taxonomy" id="408172"/>
    <lineage>
        <taxon>unclassified sequences</taxon>
        <taxon>metagenomes</taxon>
        <taxon>ecological metagenomes</taxon>
    </lineage>
</organism>
<dbReference type="InterPro" id="IPR036010">
    <property type="entry name" value="2Fe-2S_ferredoxin-like_sf"/>
</dbReference>
<keyword evidence="1" id="KW-0560">Oxidoreductase</keyword>
<evidence type="ECO:0000256" key="2">
    <source>
        <dbReference type="SAM" id="MobiDB-lite"/>
    </source>
</evidence>
<dbReference type="Gene3D" id="3.10.20.440">
    <property type="entry name" value="2Fe-2S iron-sulphur cluster binding domain, sarcosine oxidase, alpha subunit, N-terminal domain"/>
    <property type="match status" value="1"/>
</dbReference>
<dbReference type="PRINTS" id="PR00419">
    <property type="entry name" value="ADXRDTASE"/>
</dbReference>
<feature type="compositionally biased region" description="Basic and acidic residues" evidence="2">
    <location>
        <begin position="10"/>
        <end position="24"/>
    </location>
</feature>
<feature type="region of interest" description="Disordered" evidence="2">
    <location>
        <begin position="1"/>
        <end position="24"/>
    </location>
</feature>
<reference evidence="3" key="1">
    <citation type="submission" date="2018-05" db="EMBL/GenBank/DDBJ databases">
        <authorList>
            <person name="Lanie J.A."/>
            <person name="Ng W.-L."/>
            <person name="Kazmierczak K.M."/>
            <person name="Andrzejewski T.M."/>
            <person name="Davidsen T.M."/>
            <person name="Wayne K.J."/>
            <person name="Tettelin H."/>
            <person name="Glass J.I."/>
            <person name="Rusch D."/>
            <person name="Podicherti R."/>
            <person name="Tsui H.-C.T."/>
            <person name="Winkler M.E."/>
        </authorList>
    </citation>
    <scope>NUCLEOTIDE SEQUENCE</scope>
</reference>
<gene>
    <name evidence="3" type="ORF">METZ01_LOCUS218273</name>
</gene>
<dbReference type="EMBL" id="UINC01051356">
    <property type="protein sequence ID" value="SVB65419.1"/>
    <property type="molecule type" value="Genomic_DNA"/>
</dbReference>
<feature type="region of interest" description="Disordered" evidence="2">
    <location>
        <begin position="108"/>
        <end position="129"/>
    </location>
</feature>
<feature type="non-terminal residue" evidence="3">
    <location>
        <position position="181"/>
    </location>
</feature>
<dbReference type="Gene3D" id="3.50.50.60">
    <property type="entry name" value="FAD/NAD(P)-binding domain"/>
    <property type="match status" value="1"/>
</dbReference>
<sequence>MSHQQAQRWFDQHPNRLDRKSREEATDVVSFSFNGQRVVGRKGESIAASLIAAGIRKFRHDRGGKNRGIYCGMGTCFECLVEINGSPSQRACLISVENGINVRTQPYAPSVGPRIDQMRPSTHPSVSSPRRTALLIVGAGPGGLASAIAAARSGVNVVVVDERTLPGGQYFKQPATTTEPS</sequence>
<dbReference type="SUPFAM" id="SSF51905">
    <property type="entry name" value="FAD/NAD(P)-binding domain"/>
    <property type="match status" value="1"/>
</dbReference>
<dbReference type="InterPro" id="IPR042204">
    <property type="entry name" value="2Fe-2S-bd_N"/>
</dbReference>
<evidence type="ECO:0000313" key="3">
    <source>
        <dbReference type="EMBL" id="SVB65419.1"/>
    </source>
</evidence>
<feature type="compositionally biased region" description="Polar residues" evidence="2">
    <location>
        <begin position="119"/>
        <end position="129"/>
    </location>
</feature>